<organism evidence="3 4">
    <name type="scientific">SAR86 cluster bacterium</name>
    <dbReference type="NCBI Taxonomy" id="2030880"/>
    <lineage>
        <taxon>Bacteria</taxon>
        <taxon>Pseudomonadati</taxon>
        <taxon>Pseudomonadota</taxon>
        <taxon>Gammaproteobacteria</taxon>
        <taxon>SAR86 cluster</taxon>
    </lineage>
</organism>
<evidence type="ECO:0000313" key="4">
    <source>
        <dbReference type="Proteomes" id="UP000218767"/>
    </source>
</evidence>
<sequence length="169" mass="18486">MNIKQKSQMLALLTLTAVSTSAWGVEEGDNAPIFDLPSIYADHPAISTASLEGKTVYVDFWASWCAPCLTSLPLYNDMYHKYKDQGLEIVAINVDNPIEDGLDFLLDTPLDFLIPADPDGEAAELFEVIGMPTSYLIEPDGTVKLVHMGFRSGDIEMIEEAIQDSLGGN</sequence>
<dbReference type="InterPro" id="IPR036249">
    <property type="entry name" value="Thioredoxin-like_sf"/>
</dbReference>
<protein>
    <recommendedName>
        <fullName evidence="2">Thioredoxin domain-containing protein</fullName>
    </recommendedName>
</protein>
<feature type="signal peptide" evidence="1">
    <location>
        <begin position="1"/>
        <end position="24"/>
    </location>
</feature>
<evidence type="ECO:0000259" key="2">
    <source>
        <dbReference type="PROSITE" id="PS51352"/>
    </source>
</evidence>
<dbReference type="PANTHER" id="PTHR42852:SF18">
    <property type="entry name" value="CHROMOSOME UNDETERMINED SCAFFOLD_47, WHOLE GENOME SHOTGUN SEQUENCE"/>
    <property type="match status" value="1"/>
</dbReference>
<dbReference type="Gene3D" id="3.40.30.10">
    <property type="entry name" value="Glutaredoxin"/>
    <property type="match status" value="1"/>
</dbReference>
<accession>A0A2A4XD42</accession>
<feature type="chain" id="PRO_5012878942" description="Thioredoxin domain-containing protein" evidence="1">
    <location>
        <begin position="25"/>
        <end position="169"/>
    </location>
</feature>
<dbReference type="PROSITE" id="PS51352">
    <property type="entry name" value="THIOREDOXIN_2"/>
    <property type="match status" value="1"/>
</dbReference>
<gene>
    <name evidence="3" type="ORF">COB20_03960</name>
</gene>
<proteinExistence type="predicted"/>
<dbReference type="CDD" id="cd02966">
    <property type="entry name" value="TlpA_like_family"/>
    <property type="match status" value="1"/>
</dbReference>
<dbReference type="GO" id="GO:0016491">
    <property type="term" value="F:oxidoreductase activity"/>
    <property type="evidence" value="ECO:0007669"/>
    <property type="project" value="InterPro"/>
</dbReference>
<dbReference type="PANTHER" id="PTHR42852">
    <property type="entry name" value="THIOL:DISULFIDE INTERCHANGE PROTEIN DSBE"/>
    <property type="match status" value="1"/>
</dbReference>
<dbReference type="GO" id="GO:0016209">
    <property type="term" value="F:antioxidant activity"/>
    <property type="evidence" value="ECO:0007669"/>
    <property type="project" value="InterPro"/>
</dbReference>
<dbReference type="InterPro" id="IPR013766">
    <property type="entry name" value="Thioredoxin_domain"/>
</dbReference>
<evidence type="ECO:0000313" key="3">
    <source>
        <dbReference type="EMBL" id="PCI79957.1"/>
    </source>
</evidence>
<dbReference type="SUPFAM" id="SSF52833">
    <property type="entry name" value="Thioredoxin-like"/>
    <property type="match status" value="1"/>
</dbReference>
<dbReference type="AlphaFoldDB" id="A0A2A4XD42"/>
<dbReference type="Proteomes" id="UP000218767">
    <property type="component" value="Unassembled WGS sequence"/>
</dbReference>
<evidence type="ECO:0000256" key="1">
    <source>
        <dbReference type="SAM" id="SignalP"/>
    </source>
</evidence>
<dbReference type="InterPro" id="IPR000866">
    <property type="entry name" value="AhpC/TSA"/>
</dbReference>
<dbReference type="EMBL" id="NVUL01000013">
    <property type="protein sequence ID" value="PCI79957.1"/>
    <property type="molecule type" value="Genomic_DNA"/>
</dbReference>
<feature type="domain" description="Thioredoxin" evidence="2">
    <location>
        <begin position="25"/>
        <end position="167"/>
    </location>
</feature>
<name>A0A2A4XD42_9GAMM</name>
<dbReference type="InterPro" id="IPR050553">
    <property type="entry name" value="Thioredoxin_ResA/DsbE_sf"/>
</dbReference>
<reference evidence="4" key="1">
    <citation type="submission" date="2017-08" db="EMBL/GenBank/DDBJ databases">
        <title>A dynamic microbial community with high functional redundancy inhabits the cold, oxic subseafloor aquifer.</title>
        <authorList>
            <person name="Tully B.J."/>
            <person name="Wheat C.G."/>
            <person name="Glazer B.T."/>
            <person name="Huber J.A."/>
        </authorList>
    </citation>
    <scope>NUCLEOTIDE SEQUENCE [LARGE SCALE GENOMIC DNA]</scope>
</reference>
<comment type="caution">
    <text evidence="3">The sequence shown here is derived from an EMBL/GenBank/DDBJ whole genome shotgun (WGS) entry which is preliminary data.</text>
</comment>
<dbReference type="Pfam" id="PF00578">
    <property type="entry name" value="AhpC-TSA"/>
    <property type="match status" value="1"/>
</dbReference>
<keyword evidence="1" id="KW-0732">Signal</keyword>